<feature type="transmembrane region" description="Helical" evidence="1">
    <location>
        <begin position="235"/>
        <end position="258"/>
    </location>
</feature>
<keyword evidence="1" id="KW-1133">Transmembrane helix</keyword>
<keyword evidence="1" id="KW-0472">Membrane</keyword>
<keyword evidence="1" id="KW-0812">Transmembrane</keyword>
<dbReference type="Proteomes" id="UP000230405">
    <property type="component" value="Unassembled WGS sequence"/>
</dbReference>
<feature type="non-terminal residue" evidence="2">
    <location>
        <position position="372"/>
    </location>
</feature>
<protein>
    <submittedName>
        <fullName evidence="2">Uncharacterized protein</fullName>
    </submittedName>
</protein>
<feature type="transmembrane region" description="Helical" evidence="1">
    <location>
        <begin position="125"/>
        <end position="147"/>
    </location>
</feature>
<proteinExistence type="predicted"/>
<reference evidence="3" key="1">
    <citation type="submission" date="2017-09" db="EMBL/GenBank/DDBJ databases">
        <title>Depth-based differentiation of microbial function through sediment-hosted aquifers and enrichment of novel symbionts in the deep terrestrial subsurface.</title>
        <authorList>
            <person name="Probst A.J."/>
            <person name="Ladd B."/>
            <person name="Jarett J.K."/>
            <person name="Geller-Mcgrath D.E."/>
            <person name="Sieber C.M.K."/>
            <person name="Emerson J.B."/>
            <person name="Anantharaman K."/>
            <person name="Thomas B.C."/>
            <person name="Malmstrom R."/>
            <person name="Stieglmeier M."/>
            <person name="Klingl A."/>
            <person name="Woyke T."/>
            <person name="Ryan C.M."/>
            <person name="Banfield J.F."/>
        </authorList>
    </citation>
    <scope>NUCLEOTIDE SEQUENCE [LARGE SCALE GENOMIC DNA]</scope>
</reference>
<gene>
    <name evidence="2" type="ORF">COX77_04050</name>
</gene>
<sequence>MKLNKWLLSLLLLIITTLSLFAPWGWLKLSLAILNLLTLSIIYGYWQEGKKQILVNLLSGYLLLFSLIVIINALLLFYWEISYLSNLILYLIFVAGALIIIKQKEIVGEINFSWPVNFLHPTKKIVIYLLYWLIICSLIILFTQIFFHRSEQIIFSIWQILPSNFLLFYLLLIISLFVYLTVATTGKNIALMSILFLSSGLGVMIYRLNYGFDPFIHQATESIIWGQGFVTPRPIYYLGYYGIINFFQHFLSLSNVLIDRYITIINYAIILPLTINQWSTIKRYHYWPAAPLFLLLLPLTTIALNTPQALANVLLLITIFLLLADDLRNKNYLLLLLGLTTILIHPLSGIPLIFCLLFYFYHFYVSDKTKKN</sequence>
<organism evidence="2 3">
    <name type="scientific">Candidatus Komeilibacteria bacterium CG_4_10_14_0_2_um_filter_37_10</name>
    <dbReference type="NCBI Taxonomy" id="1974470"/>
    <lineage>
        <taxon>Bacteria</taxon>
        <taxon>Candidatus Komeiliibacteriota</taxon>
    </lineage>
</organism>
<evidence type="ECO:0000313" key="3">
    <source>
        <dbReference type="Proteomes" id="UP000230405"/>
    </source>
</evidence>
<evidence type="ECO:0000256" key="1">
    <source>
        <dbReference type="SAM" id="Phobius"/>
    </source>
</evidence>
<evidence type="ECO:0000313" key="2">
    <source>
        <dbReference type="EMBL" id="PIZ98671.1"/>
    </source>
</evidence>
<comment type="caution">
    <text evidence="2">The sequence shown here is derived from an EMBL/GenBank/DDBJ whole genome shotgun (WGS) entry which is preliminary data.</text>
</comment>
<feature type="transmembrane region" description="Helical" evidence="1">
    <location>
        <begin position="153"/>
        <end position="182"/>
    </location>
</feature>
<name>A0A2M7VDX6_9BACT</name>
<feature type="transmembrane region" description="Helical" evidence="1">
    <location>
        <begin position="53"/>
        <end position="77"/>
    </location>
</feature>
<feature type="transmembrane region" description="Helical" evidence="1">
    <location>
        <begin position="332"/>
        <end position="361"/>
    </location>
</feature>
<feature type="transmembrane region" description="Helical" evidence="1">
    <location>
        <begin position="83"/>
        <end position="101"/>
    </location>
</feature>
<accession>A0A2M7VDX6</accession>
<feature type="transmembrane region" description="Helical" evidence="1">
    <location>
        <begin position="29"/>
        <end position="46"/>
    </location>
</feature>
<dbReference type="EMBL" id="PFPO01000073">
    <property type="protein sequence ID" value="PIZ98671.1"/>
    <property type="molecule type" value="Genomic_DNA"/>
</dbReference>
<feature type="transmembrane region" description="Helical" evidence="1">
    <location>
        <begin position="309"/>
        <end position="325"/>
    </location>
</feature>
<dbReference type="AlphaFoldDB" id="A0A2M7VDX6"/>
<feature type="transmembrane region" description="Helical" evidence="1">
    <location>
        <begin position="189"/>
        <end position="208"/>
    </location>
</feature>